<feature type="signal peptide" evidence="1">
    <location>
        <begin position="1"/>
        <end position="25"/>
    </location>
</feature>
<accession>A0A9X0B4N8</accession>
<organism evidence="2 3">
    <name type="scientific">Penicillium cosmopolitanum</name>
    <dbReference type="NCBI Taxonomy" id="1131564"/>
    <lineage>
        <taxon>Eukaryota</taxon>
        <taxon>Fungi</taxon>
        <taxon>Dikarya</taxon>
        <taxon>Ascomycota</taxon>
        <taxon>Pezizomycotina</taxon>
        <taxon>Eurotiomycetes</taxon>
        <taxon>Eurotiomycetidae</taxon>
        <taxon>Eurotiales</taxon>
        <taxon>Aspergillaceae</taxon>
        <taxon>Penicillium</taxon>
    </lineage>
</organism>
<reference evidence="2" key="2">
    <citation type="journal article" date="2023" name="IMA Fungus">
        <title>Comparative genomic study of the Penicillium genus elucidates a diverse pangenome and 15 lateral gene transfer events.</title>
        <authorList>
            <person name="Petersen C."/>
            <person name="Sorensen T."/>
            <person name="Nielsen M.R."/>
            <person name="Sondergaard T.E."/>
            <person name="Sorensen J.L."/>
            <person name="Fitzpatrick D.A."/>
            <person name="Frisvad J.C."/>
            <person name="Nielsen K.L."/>
        </authorList>
    </citation>
    <scope>NUCLEOTIDE SEQUENCE</scope>
    <source>
        <strain evidence="2">IBT 29677</strain>
    </source>
</reference>
<keyword evidence="1" id="KW-0732">Signal</keyword>
<proteinExistence type="predicted"/>
<name>A0A9X0B4N8_9EURO</name>
<dbReference type="Proteomes" id="UP001147747">
    <property type="component" value="Unassembled WGS sequence"/>
</dbReference>
<dbReference type="AlphaFoldDB" id="A0A9X0B4N8"/>
<keyword evidence="3" id="KW-1185">Reference proteome</keyword>
<dbReference type="EMBL" id="JAPZBU010000009">
    <property type="protein sequence ID" value="KAJ5388023.1"/>
    <property type="molecule type" value="Genomic_DNA"/>
</dbReference>
<dbReference type="RefSeq" id="XP_056485821.1">
    <property type="nucleotide sequence ID" value="XM_056635201.1"/>
</dbReference>
<dbReference type="GeneID" id="81374181"/>
<evidence type="ECO:0000256" key="1">
    <source>
        <dbReference type="SAM" id="SignalP"/>
    </source>
</evidence>
<evidence type="ECO:0000313" key="3">
    <source>
        <dbReference type="Proteomes" id="UP001147747"/>
    </source>
</evidence>
<protein>
    <submittedName>
        <fullName evidence="2">Uncharacterized protein</fullName>
    </submittedName>
</protein>
<sequence length="60" mass="6784">MTLPAGLRLWFYCVWLLFQPAQVIPWARQTPLVGVEGTQIGRQTIPAPKNEERVAHGELV</sequence>
<feature type="chain" id="PRO_5040781927" evidence="1">
    <location>
        <begin position="26"/>
        <end position="60"/>
    </location>
</feature>
<evidence type="ECO:0000313" key="2">
    <source>
        <dbReference type="EMBL" id="KAJ5388023.1"/>
    </source>
</evidence>
<reference evidence="2" key="1">
    <citation type="submission" date="2022-12" db="EMBL/GenBank/DDBJ databases">
        <authorList>
            <person name="Petersen C."/>
        </authorList>
    </citation>
    <scope>NUCLEOTIDE SEQUENCE</scope>
    <source>
        <strain evidence="2">IBT 29677</strain>
    </source>
</reference>
<gene>
    <name evidence="2" type="ORF">N7509_010564</name>
</gene>
<comment type="caution">
    <text evidence="2">The sequence shown here is derived from an EMBL/GenBank/DDBJ whole genome shotgun (WGS) entry which is preliminary data.</text>
</comment>